<dbReference type="RefSeq" id="WP_096299845.1">
    <property type="nucleotide sequence ID" value="NZ_CP023406.1"/>
</dbReference>
<accession>A0A290XH66</accession>
<sequence>MTPTLYQTLLGAAFFRLPDTLRSLHGAHGTSRHAGQVTVERGTGLLSRLCARLAGLPPAMVDAPLTVDFASGPRGEIWARVFGAPPAASRMRSRLWHHDGQLREWRGPLQLHFVLHAWEGRIFWNVAGARLLGVLPLPAALFREVRCNEREVDGRYAFEVEAALPLIGPLVRYHGWLLPGPADPGDGR</sequence>
<evidence type="ECO:0000313" key="2">
    <source>
        <dbReference type="EMBL" id="ATD68467.1"/>
    </source>
</evidence>
<feature type="domain" description="DUF4166" evidence="1">
    <location>
        <begin position="17"/>
        <end position="177"/>
    </location>
</feature>
<keyword evidence="3" id="KW-1185">Reference proteome</keyword>
<dbReference type="Pfam" id="PF13761">
    <property type="entry name" value="DUF4166"/>
    <property type="match status" value="1"/>
</dbReference>
<organism evidence="2 3">
    <name type="scientific">Luteimonas chenhongjianii</name>
    <dbReference type="NCBI Taxonomy" id="2006110"/>
    <lineage>
        <taxon>Bacteria</taxon>
        <taxon>Pseudomonadati</taxon>
        <taxon>Pseudomonadota</taxon>
        <taxon>Gammaproteobacteria</taxon>
        <taxon>Lysobacterales</taxon>
        <taxon>Lysobacteraceae</taxon>
        <taxon>Luteimonas</taxon>
    </lineage>
</organism>
<proteinExistence type="predicted"/>
<protein>
    <recommendedName>
        <fullName evidence="1">DUF4166 domain-containing protein</fullName>
    </recommendedName>
</protein>
<evidence type="ECO:0000313" key="3">
    <source>
        <dbReference type="Proteomes" id="UP000218968"/>
    </source>
</evidence>
<gene>
    <name evidence="2" type="ORF">CNR27_14350</name>
</gene>
<dbReference type="AlphaFoldDB" id="A0A290XH66"/>
<dbReference type="KEGG" id="lum:CNR27_14350"/>
<dbReference type="EMBL" id="CP023406">
    <property type="protein sequence ID" value="ATD68467.1"/>
    <property type="molecule type" value="Genomic_DNA"/>
</dbReference>
<dbReference type="InterPro" id="IPR025311">
    <property type="entry name" value="DUF4166"/>
</dbReference>
<dbReference type="OrthoDB" id="528778at2"/>
<evidence type="ECO:0000259" key="1">
    <source>
        <dbReference type="Pfam" id="PF13761"/>
    </source>
</evidence>
<reference evidence="3" key="1">
    <citation type="submission" date="2017-09" db="EMBL/GenBank/DDBJ databases">
        <title>Luteimonas liuhanmingii sp.nov., isolated from the intestinal contents of Tibetan Plateau Pika in Yushu, Qinghai Province, China.</title>
        <authorList>
            <person name="Gui Z."/>
        </authorList>
    </citation>
    <scope>NUCLEOTIDE SEQUENCE [LARGE SCALE GENOMIC DNA]</scope>
    <source>
        <strain evidence="3">100111</strain>
    </source>
</reference>
<dbReference type="Proteomes" id="UP000218968">
    <property type="component" value="Chromosome"/>
</dbReference>
<name>A0A290XH66_9GAMM</name>